<feature type="non-terminal residue" evidence="15">
    <location>
        <position position="302"/>
    </location>
</feature>
<comment type="pathway">
    <text evidence="1 13">Purine metabolism; AMP biosynthesis via salvage pathway; AMP from adenosine: step 1/1.</text>
</comment>
<evidence type="ECO:0000256" key="13">
    <source>
        <dbReference type="RuleBase" id="RU368116"/>
    </source>
</evidence>
<reference evidence="15" key="2">
    <citation type="submission" date="2023-05" db="EMBL/GenBank/DDBJ databases">
        <authorList>
            <person name="Fouks B."/>
        </authorList>
    </citation>
    <scope>NUCLEOTIDE SEQUENCE</scope>
    <source>
        <strain evidence="15">Stay&amp;Tobe</strain>
        <tissue evidence="15">Testes</tissue>
    </source>
</reference>
<dbReference type="EC" id="2.7.1.20" evidence="3 13"/>
<comment type="similarity">
    <text evidence="2 13">Belongs to the carbohydrate kinase PfkB family.</text>
</comment>
<dbReference type="Gene3D" id="3.40.1190.20">
    <property type="match status" value="1"/>
</dbReference>
<evidence type="ECO:0000256" key="12">
    <source>
        <dbReference type="PIRSR" id="PIRSR601805-1"/>
    </source>
</evidence>
<dbReference type="GO" id="GO:0006166">
    <property type="term" value="P:purine ribonucleoside salvage"/>
    <property type="evidence" value="ECO:0007669"/>
    <property type="project" value="UniProtKB-KW"/>
</dbReference>
<keyword evidence="4 13" id="KW-0808">Transferase</keyword>
<keyword evidence="13" id="KW-0539">Nucleus</keyword>
<keyword evidence="6 13" id="KW-0547">Nucleotide-binding</keyword>
<evidence type="ECO:0000256" key="8">
    <source>
        <dbReference type="ARBA" id="ARBA00022840"/>
    </source>
</evidence>
<dbReference type="FunFam" id="3.40.1190.20:FF:000076">
    <property type="entry name" value="Adenosine kinase"/>
    <property type="match status" value="1"/>
</dbReference>
<comment type="cofactor">
    <cofactor evidence="13">
        <name>Mg(2+)</name>
        <dbReference type="ChEBI" id="CHEBI:18420"/>
    </cofactor>
    <text evidence="13">Binds 3 Mg(2+) ions per subunit.</text>
</comment>
<evidence type="ECO:0000259" key="14">
    <source>
        <dbReference type="Pfam" id="PF00294"/>
    </source>
</evidence>
<evidence type="ECO:0000256" key="11">
    <source>
        <dbReference type="ARBA" id="ARBA00068771"/>
    </source>
</evidence>
<evidence type="ECO:0000256" key="2">
    <source>
        <dbReference type="ARBA" id="ARBA00010688"/>
    </source>
</evidence>
<name>A0AAD7ZJY3_DIPPU</name>
<dbReference type="Gene3D" id="3.30.1110.10">
    <property type="match status" value="1"/>
</dbReference>
<proteinExistence type="inferred from homology"/>
<evidence type="ECO:0000256" key="10">
    <source>
        <dbReference type="ARBA" id="ARBA00051362"/>
    </source>
</evidence>
<dbReference type="Pfam" id="PF00294">
    <property type="entry name" value="PfkB"/>
    <property type="match status" value="1"/>
</dbReference>
<keyword evidence="5 13" id="KW-0660">Purine salvage</keyword>
<comment type="subcellular location">
    <subcellularLocation>
        <location evidence="13">Nucleus</location>
    </subcellularLocation>
</comment>
<evidence type="ECO:0000256" key="3">
    <source>
        <dbReference type="ARBA" id="ARBA00012119"/>
    </source>
</evidence>
<comment type="function">
    <text evidence="13">ATP dependent phosphorylation of adenosine and other related nucleoside analogs to monophosphate derivatives.</text>
</comment>
<evidence type="ECO:0000256" key="4">
    <source>
        <dbReference type="ARBA" id="ARBA00022679"/>
    </source>
</evidence>
<evidence type="ECO:0000313" key="15">
    <source>
        <dbReference type="EMBL" id="KAJ9581745.1"/>
    </source>
</evidence>
<dbReference type="PANTHER" id="PTHR45769:SF3">
    <property type="entry name" value="ADENOSINE KINASE"/>
    <property type="match status" value="1"/>
</dbReference>
<accession>A0AAD7ZJY3</accession>
<dbReference type="InterPro" id="IPR029056">
    <property type="entry name" value="Ribokinase-like"/>
</dbReference>
<evidence type="ECO:0000256" key="5">
    <source>
        <dbReference type="ARBA" id="ARBA00022726"/>
    </source>
</evidence>
<evidence type="ECO:0000313" key="16">
    <source>
        <dbReference type="Proteomes" id="UP001233999"/>
    </source>
</evidence>
<dbReference type="InterPro" id="IPR001805">
    <property type="entry name" value="Adenokinase"/>
</dbReference>
<feature type="non-terminal residue" evidence="15">
    <location>
        <position position="1"/>
    </location>
</feature>
<reference evidence="15" key="1">
    <citation type="journal article" date="2023" name="IScience">
        <title>Live-bearing cockroach genome reveals convergent evolutionary mechanisms linked to viviparity in insects and beyond.</title>
        <authorList>
            <person name="Fouks B."/>
            <person name="Harrison M.C."/>
            <person name="Mikhailova A.A."/>
            <person name="Marchal E."/>
            <person name="English S."/>
            <person name="Carruthers M."/>
            <person name="Jennings E.C."/>
            <person name="Chiamaka E.L."/>
            <person name="Frigard R.A."/>
            <person name="Pippel M."/>
            <person name="Attardo G.M."/>
            <person name="Benoit J.B."/>
            <person name="Bornberg-Bauer E."/>
            <person name="Tobe S.S."/>
        </authorList>
    </citation>
    <scope>NUCLEOTIDE SEQUENCE</scope>
    <source>
        <strain evidence="15">Stay&amp;Tobe</strain>
    </source>
</reference>
<dbReference type="AlphaFoldDB" id="A0AAD7ZJY3"/>
<keyword evidence="9 13" id="KW-0460">Magnesium</keyword>
<keyword evidence="16" id="KW-1185">Reference proteome</keyword>
<organism evidence="15 16">
    <name type="scientific">Diploptera punctata</name>
    <name type="common">Pacific beetle cockroach</name>
    <dbReference type="NCBI Taxonomy" id="6984"/>
    <lineage>
        <taxon>Eukaryota</taxon>
        <taxon>Metazoa</taxon>
        <taxon>Ecdysozoa</taxon>
        <taxon>Arthropoda</taxon>
        <taxon>Hexapoda</taxon>
        <taxon>Insecta</taxon>
        <taxon>Pterygota</taxon>
        <taxon>Neoptera</taxon>
        <taxon>Polyneoptera</taxon>
        <taxon>Dictyoptera</taxon>
        <taxon>Blattodea</taxon>
        <taxon>Blaberoidea</taxon>
        <taxon>Blaberidae</taxon>
        <taxon>Diplopterinae</taxon>
        <taxon>Diploptera</taxon>
    </lineage>
</organism>
<dbReference type="CDD" id="cd01168">
    <property type="entry name" value="adenosine_kinase"/>
    <property type="match status" value="1"/>
</dbReference>
<evidence type="ECO:0000256" key="1">
    <source>
        <dbReference type="ARBA" id="ARBA00004801"/>
    </source>
</evidence>
<evidence type="ECO:0000256" key="6">
    <source>
        <dbReference type="ARBA" id="ARBA00022741"/>
    </source>
</evidence>
<dbReference type="PANTHER" id="PTHR45769">
    <property type="entry name" value="ADENOSINE KINASE"/>
    <property type="match status" value="1"/>
</dbReference>
<dbReference type="GO" id="GO:0005829">
    <property type="term" value="C:cytosol"/>
    <property type="evidence" value="ECO:0007669"/>
    <property type="project" value="TreeGrafter"/>
</dbReference>
<dbReference type="GO" id="GO:0004001">
    <property type="term" value="F:adenosine kinase activity"/>
    <property type="evidence" value="ECO:0007669"/>
    <property type="project" value="UniProtKB-UniRule"/>
</dbReference>
<feature type="domain" description="Carbohydrate kinase PfkB" evidence="14">
    <location>
        <begin position="28"/>
        <end position="302"/>
    </location>
</feature>
<feature type="active site" description="Proton acceptor" evidence="12">
    <location>
        <position position="298"/>
    </location>
</feature>
<keyword evidence="7 13" id="KW-0418">Kinase</keyword>
<keyword evidence="8 13" id="KW-0067">ATP-binding</keyword>
<comment type="subunit">
    <text evidence="13">Monomer.</text>
</comment>
<dbReference type="GO" id="GO:0044209">
    <property type="term" value="P:AMP salvage"/>
    <property type="evidence" value="ECO:0007669"/>
    <property type="project" value="UniProtKB-UniRule"/>
</dbReference>
<sequence>VLMEGLIVGMGNPLLDISANVDEEFLQKYDMKPNNAILAEEKHKPLYDEMVEKYKVDYTPGGATQNSLRVAQWILKKPNVAIFMGCVGRDKYSKILEDKARGDGVNVQYQFNDKEPTGTCAVLVTSNGQKRSLCANLAAANCFTIDHINKPQNRAYIDNAKYFYVSGFFLTVSPSTILEVANHALKHDCLFMMNLSAPFLSQFYKEPMMQAMPYVDILFGNETEAEAFAKEQGFGTDDLMEIALKITQLPKKNPKRPRIAIITHGQNPVLLAKDGIVNEFPAIQLPPEKVIDTNGAGDAFVG</sequence>
<evidence type="ECO:0000256" key="9">
    <source>
        <dbReference type="ARBA" id="ARBA00022842"/>
    </source>
</evidence>
<dbReference type="PRINTS" id="PR00989">
    <property type="entry name" value="ADENOKINASE"/>
</dbReference>
<gene>
    <name evidence="15" type="ORF">L9F63_003922</name>
</gene>
<dbReference type="EMBL" id="JASPKZ010007844">
    <property type="protein sequence ID" value="KAJ9581745.1"/>
    <property type="molecule type" value="Genomic_DNA"/>
</dbReference>
<evidence type="ECO:0000256" key="7">
    <source>
        <dbReference type="ARBA" id="ARBA00022777"/>
    </source>
</evidence>
<dbReference type="Proteomes" id="UP001233999">
    <property type="component" value="Unassembled WGS sequence"/>
</dbReference>
<dbReference type="SUPFAM" id="SSF53613">
    <property type="entry name" value="Ribokinase-like"/>
    <property type="match status" value="1"/>
</dbReference>
<dbReference type="InterPro" id="IPR011611">
    <property type="entry name" value="PfkB_dom"/>
</dbReference>
<dbReference type="GO" id="GO:0005524">
    <property type="term" value="F:ATP binding"/>
    <property type="evidence" value="ECO:0007669"/>
    <property type="project" value="UniProtKB-UniRule"/>
</dbReference>
<dbReference type="GO" id="GO:0005634">
    <property type="term" value="C:nucleus"/>
    <property type="evidence" value="ECO:0007669"/>
    <property type="project" value="UniProtKB-SubCell"/>
</dbReference>
<comment type="catalytic activity">
    <reaction evidence="10 13">
        <text>adenosine + ATP = AMP + ADP + H(+)</text>
        <dbReference type="Rhea" id="RHEA:20824"/>
        <dbReference type="ChEBI" id="CHEBI:15378"/>
        <dbReference type="ChEBI" id="CHEBI:16335"/>
        <dbReference type="ChEBI" id="CHEBI:30616"/>
        <dbReference type="ChEBI" id="CHEBI:456215"/>
        <dbReference type="ChEBI" id="CHEBI:456216"/>
        <dbReference type="EC" id="2.7.1.20"/>
    </reaction>
</comment>
<protein>
    <recommendedName>
        <fullName evidence="11 13">Adenosine kinase</fullName>
        <shortName evidence="13">AK</shortName>
        <ecNumber evidence="3 13">2.7.1.20</ecNumber>
    </recommendedName>
    <alternativeName>
        <fullName evidence="13">Adenosine 5'-phosphotransferase</fullName>
    </alternativeName>
</protein>
<comment type="caution">
    <text evidence="15">The sequence shown here is derived from an EMBL/GenBank/DDBJ whole genome shotgun (WGS) entry which is preliminary data.</text>
</comment>
<dbReference type="FunFam" id="3.30.1110.10:FF:000001">
    <property type="entry name" value="Adenosine kinase a"/>
    <property type="match status" value="1"/>
</dbReference>
<dbReference type="GO" id="GO:0006144">
    <property type="term" value="P:purine nucleobase metabolic process"/>
    <property type="evidence" value="ECO:0007669"/>
    <property type="project" value="TreeGrafter"/>
</dbReference>